<name>A0A0B7APX4_9EUPU</name>
<dbReference type="AlphaFoldDB" id="A0A0B7APX4"/>
<feature type="non-terminal residue" evidence="1">
    <location>
        <position position="1"/>
    </location>
</feature>
<sequence length="139" mass="14866">GGTADMKQEDEVLSLTLEEQPFIMLDHQKLLPRLGLTEQKPTPDPVRFTELDPLGSKSVHSMNSDILLSVATLAASVSSSTGSQSNPDIPGFSSTISSMYMMGLPAGTVAKSVKCELKPKSISEQVTCLVNMSDKIIVL</sequence>
<gene>
    <name evidence="1" type="primary">ORF129359</name>
</gene>
<protein>
    <submittedName>
        <fullName evidence="1">Uncharacterized protein</fullName>
    </submittedName>
</protein>
<reference evidence="1" key="1">
    <citation type="submission" date="2014-12" db="EMBL/GenBank/DDBJ databases">
        <title>Insight into the proteome of Arion vulgaris.</title>
        <authorList>
            <person name="Aradska J."/>
            <person name="Bulat T."/>
            <person name="Smidak R."/>
            <person name="Sarate P."/>
            <person name="Gangsoo J."/>
            <person name="Sialana F."/>
            <person name="Bilban M."/>
            <person name="Lubec G."/>
        </authorList>
    </citation>
    <scope>NUCLEOTIDE SEQUENCE</scope>
    <source>
        <tissue evidence="1">Skin</tissue>
    </source>
</reference>
<evidence type="ECO:0000313" key="1">
    <source>
        <dbReference type="EMBL" id="CEK82046.1"/>
    </source>
</evidence>
<dbReference type="EMBL" id="HACG01035181">
    <property type="protein sequence ID" value="CEK82046.1"/>
    <property type="molecule type" value="Transcribed_RNA"/>
</dbReference>
<proteinExistence type="predicted"/>
<accession>A0A0B7APX4</accession>
<organism evidence="1">
    <name type="scientific">Arion vulgaris</name>
    <dbReference type="NCBI Taxonomy" id="1028688"/>
    <lineage>
        <taxon>Eukaryota</taxon>
        <taxon>Metazoa</taxon>
        <taxon>Spiralia</taxon>
        <taxon>Lophotrochozoa</taxon>
        <taxon>Mollusca</taxon>
        <taxon>Gastropoda</taxon>
        <taxon>Heterobranchia</taxon>
        <taxon>Euthyneura</taxon>
        <taxon>Panpulmonata</taxon>
        <taxon>Eupulmonata</taxon>
        <taxon>Stylommatophora</taxon>
        <taxon>Helicina</taxon>
        <taxon>Arionoidea</taxon>
        <taxon>Arionidae</taxon>
        <taxon>Arion</taxon>
    </lineage>
</organism>
<feature type="non-terminal residue" evidence="1">
    <location>
        <position position="139"/>
    </location>
</feature>